<dbReference type="Proteomes" id="UP001183809">
    <property type="component" value="Unassembled WGS sequence"/>
</dbReference>
<dbReference type="EMBL" id="JAVREY010000142">
    <property type="protein sequence ID" value="MDT0469925.1"/>
    <property type="molecule type" value="Genomic_DNA"/>
</dbReference>
<organism evidence="1 2">
    <name type="scientific">Streptomyces gibsoniae</name>
    <dbReference type="NCBI Taxonomy" id="3075529"/>
    <lineage>
        <taxon>Bacteria</taxon>
        <taxon>Bacillati</taxon>
        <taxon>Actinomycetota</taxon>
        <taxon>Actinomycetes</taxon>
        <taxon>Kitasatosporales</taxon>
        <taxon>Streptomycetaceae</taxon>
        <taxon>Streptomyces</taxon>
    </lineage>
</organism>
<name>A0ABU2U9L6_9ACTN</name>
<dbReference type="RefSeq" id="WP_311701346.1">
    <property type="nucleotide sequence ID" value="NZ_JAVREY010000142.1"/>
</dbReference>
<gene>
    <name evidence="1" type="ORF">RM764_44575</name>
</gene>
<evidence type="ECO:0000313" key="1">
    <source>
        <dbReference type="EMBL" id="MDT0469925.1"/>
    </source>
</evidence>
<proteinExistence type="predicted"/>
<protein>
    <submittedName>
        <fullName evidence="1">Uncharacterized protein</fullName>
    </submittedName>
</protein>
<keyword evidence="2" id="KW-1185">Reference proteome</keyword>
<evidence type="ECO:0000313" key="2">
    <source>
        <dbReference type="Proteomes" id="UP001183809"/>
    </source>
</evidence>
<sequence>MSSEAEALRDLLRVVVEALTLPSDVNTDRRIVDRAMWVQVTVKGALKDAPEDLAWNAEYLRRKLTQEEAKRAR</sequence>
<reference evidence="2" key="1">
    <citation type="submission" date="2023-07" db="EMBL/GenBank/DDBJ databases">
        <title>30 novel species of actinomycetes from the DSMZ collection.</title>
        <authorList>
            <person name="Nouioui I."/>
        </authorList>
    </citation>
    <scope>NUCLEOTIDE SEQUENCE [LARGE SCALE GENOMIC DNA]</scope>
    <source>
        <strain evidence="2">DSM 41699</strain>
    </source>
</reference>
<comment type="caution">
    <text evidence="1">The sequence shown here is derived from an EMBL/GenBank/DDBJ whole genome shotgun (WGS) entry which is preliminary data.</text>
</comment>
<accession>A0ABU2U9L6</accession>